<dbReference type="RefSeq" id="WP_049857536.1">
    <property type="nucleotide sequence ID" value="NZ_JNGI01000128.1"/>
</dbReference>
<evidence type="ECO:0000313" key="1">
    <source>
        <dbReference type="EMBL" id="KNC91324.1"/>
    </source>
</evidence>
<evidence type="ECO:0000313" key="2">
    <source>
        <dbReference type="Proteomes" id="UP000037393"/>
    </source>
</evidence>
<gene>
    <name evidence="1" type="ORF">GM31_01795</name>
</gene>
<dbReference type="Proteomes" id="UP000037393">
    <property type="component" value="Unassembled WGS sequence"/>
</dbReference>
<protein>
    <submittedName>
        <fullName evidence="1">Uncharacterized protein</fullName>
    </submittedName>
</protein>
<dbReference type="OrthoDB" id="6534019at2"/>
<sequence>MKEHSSDVMFFPEVITYSSDFQKEHLWRCRYTSTNSKSLHYKILLPLNVKPVSIEPKPIDKLHGFYTIGCYQTIPDTEFPFMEIAVIYEFIKNDIDASEWLDYISLSQGEETIHHKYYYSVSGKYSDILTKKHSDGNVIISRIRAFKNYDFERKGVNLIMVKASCSLTSYDFLAEDLLHCVKFFTLINDSEWHLAEELKSININSPASYSFYHPASWRYTERYNNQLMSYHSLIMKKNGLIHGIIDVYFLCANTAINKEQFCNLLMDKLKKNSYSAANDITLKATINTLNNNIEELWAEELEINNSKSGEFMLVVFAGKAQKNWFYLIGSLTQKKKDFKLWATGKRAINIILNSLNNYDLIYEDAFYEKP</sequence>
<accession>A0A0L0GR39</accession>
<comment type="caution">
    <text evidence="1">The sequence shown here is derived from an EMBL/GenBank/DDBJ whole genome shotgun (WGS) entry which is preliminary data.</text>
</comment>
<dbReference type="EMBL" id="JNGI01000128">
    <property type="protein sequence ID" value="KNC91324.1"/>
    <property type="molecule type" value="Genomic_DNA"/>
</dbReference>
<dbReference type="PATRIC" id="fig|379893.4.peg.368"/>
<organism evidence="1 2">
    <name type="scientific">Trabulsiella odontotermitis</name>
    <dbReference type="NCBI Taxonomy" id="379893"/>
    <lineage>
        <taxon>Bacteria</taxon>
        <taxon>Pseudomonadati</taxon>
        <taxon>Pseudomonadota</taxon>
        <taxon>Gammaproteobacteria</taxon>
        <taxon>Enterobacterales</taxon>
        <taxon>Enterobacteriaceae</taxon>
        <taxon>Trabulsiella</taxon>
    </lineage>
</organism>
<name>A0A0L0GR39_9ENTR</name>
<proteinExistence type="predicted"/>
<reference evidence="1 2" key="1">
    <citation type="journal article" date="2015" name="Appl. Environ. Microbiol.">
        <title>The Enterobacterium Trabulsiella odontotermitis Presents Novel Adaptations Related to Its Association with Fungus-Growing Termites.</title>
        <authorList>
            <person name="Sapountzis P."/>
            <person name="Gruntjes T."/>
            <person name="Otani S."/>
            <person name="Estevez J."/>
            <person name="da Costa R.R."/>
            <person name="Plunkett G.3rd."/>
            <person name="Perna N.T."/>
            <person name="Poulsen M."/>
        </authorList>
    </citation>
    <scope>NUCLEOTIDE SEQUENCE [LARGE SCALE GENOMIC DNA]</scope>
    <source>
        <strain evidence="1 2">12</strain>
    </source>
</reference>
<dbReference type="AlphaFoldDB" id="A0A0L0GR39"/>
<keyword evidence="2" id="KW-1185">Reference proteome</keyword>